<dbReference type="InterPro" id="IPR010499">
    <property type="entry name" value="AraC_E-bd"/>
</dbReference>
<dbReference type="InterPro" id="IPR018060">
    <property type="entry name" value="HTH_AraC"/>
</dbReference>
<accession>A0ABV0EUA4</accession>
<dbReference type="PROSITE" id="PS01124">
    <property type="entry name" value="HTH_ARAC_FAMILY_2"/>
    <property type="match status" value="1"/>
</dbReference>
<organism evidence="5 6">
    <name type="scientific">Candidatus Enterococcus ferrettii</name>
    <dbReference type="NCBI Taxonomy" id="2815324"/>
    <lineage>
        <taxon>Bacteria</taxon>
        <taxon>Bacillati</taxon>
        <taxon>Bacillota</taxon>
        <taxon>Bacilli</taxon>
        <taxon>Lactobacillales</taxon>
        <taxon>Enterococcaceae</taxon>
        <taxon>Enterococcus</taxon>
    </lineage>
</organism>
<dbReference type="InterPro" id="IPR009057">
    <property type="entry name" value="Homeodomain-like_sf"/>
</dbReference>
<dbReference type="RefSeq" id="WP_207701874.1">
    <property type="nucleotide sequence ID" value="NZ_JAFREL020000004.1"/>
</dbReference>
<reference evidence="5 6" key="1">
    <citation type="submission" date="2024-02" db="EMBL/GenBank/DDBJ databases">
        <title>The Genome Sequence of Enterococcus sp. DIV0159.</title>
        <authorList>
            <person name="Earl A."/>
            <person name="Manson A."/>
            <person name="Gilmore M."/>
            <person name="Sanders J."/>
            <person name="Shea T."/>
            <person name="Howe W."/>
            <person name="Livny J."/>
            <person name="Cuomo C."/>
            <person name="Neafsey D."/>
            <person name="Birren B."/>
        </authorList>
    </citation>
    <scope>NUCLEOTIDE SEQUENCE [LARGE SCALE GENOMIC DNA]</scope>
    <source>
        <strain evidence="5 6">665A</strain>
    </source>
</reference>
<dbReference type="Proteomes" id="UP000664357">
    <property type="component" value="Unassembled WGS sequence"/>
</dbReference>
<comment type="caution">
    <text evidence="5">The sequence shown here is derived from an EMBL/GenBank/DDBJ whole genome shotgun (WGS) entry which is preliminary data.</text>
</comment>
<dbReference type="SMART" id="SM00342">
    <property type="entry name" value="HTH_ARAC"/>
    <property type="match status" value="1"/>
</dbReference>
<evidence type="ECO:0000256" key="1">
    <source>
        <dbReference type="ARBA" id="ARBA00023015"/>
    </source>
</evidence>
<gene>
    <name evidence="5" type="ORF">JZO67_004205</name>
</gene>
<keyword evidence="1" id="KW-0805">Transcription regulation</keyword>
<protein>
    <submittedName>
        <fullName evidence="5">AraC family transcriptional regulator</fullName>
    </submittedName>
</protein>
<dbReference type="SUPFAM" id="SSF46689">
    <property type="entry name" value="Homeodomain-like"/>
    <property type="match status" value="1"/>
</dbReference>
<proteinExistence type="predicted"/>
<evidence type="ECO:0000256" key="3">
    <source>
        <dbReference type="ARBA" id="ARBA00023163"/>
    </source>
</evidence>
<evidence type="ECO:0000313" key="6">
    <source>
        <dbReference type="Proteomes" id="UP000664357"/>
    </source>
</evidence>
<evidence type="ECO:0000313" key="5">
    <source>
        <dbReference type="EMBL" id="MEO1772223.1"/>
    </source>
</evidence>
<dbReference type="PANTHER" id="PTHR47504">
    <property type="entry name" value="RIGHT ORIGIN-BINDING PROTEIN"/>
    <property type="match status" value="1"/>
</dbReference>
<dbReference type="SUPFAM" id="SSF55136">
    <property type="entry name" value="Probable bacterial effector-binding domain"/>
    <property type="match status" value="1"/>
</dbReference>
<name>A0ABV0EUA4_9ENTE</name>
<dbReference type="InterPro" id="IPR029442">
    <property type="entry name" value="GyrI-like"/>
</dbReference>
<dbReference type="PANTHER" id="PTHR47504:SF6">
    <property type="entry name" value="ARAC-FAMILY TRANSCRIPTIONAL REGULATOR"/>
    <property type="match status" value="1"/>
</dbReference>
<dbReference type="InterPro" id="IPR050959">
    <property type="entry name" value="MarA-like"/>
</dbReference>
<evidence type="ECO:0000256" key="2">
    <source>
        <dbReference type="ARBA" id="ARBA00023125"/>
    </source>
</evidence>
<dbReference type="EMBL" id="JAFREL020000004">
    <property type="protein sequence ID" value="MEO1772223.1"/>
    <property type="molecule type" value="Genomic_DNA"/>
</dbReference>
<sequence length="278" mass="32615">MNKLQLINQSIDYIIQHLNESLTLEKVAAHFHFSHYHFGRLFKEQTGETVYAFIKRLKLEQSAIDLKLEVDQRVTDIGLKYGYSSSNYSSVFKQNYATSPSTYKQFVTAPQASNPFIAAKLEKFSSYEYYQEKIEIELLPDQLVYYERFIGNYAELKQHWLCFLKEHRGKIHGKTLLQEKFYSDPVSADVDRCICDLCFSVDQMQDSTTTIKGGTYAIYAFEGNIEDIFNVLQGIFRIWLPQSNYRMRERFAINQYLYIDSNNEFVSMKLCIPIEKQS</sequence>
<dbReference type="Gene3D" id="1.10.10.60">
    <property type="entry name" value="Homeodomain-like"/>
    <property type="match status" value="2"/>
</dbReference>
<keyword evidence="3" id="KW-0804">Transcription</keyword>
<dbReference type="PROSITE" id="PS00041">
    <property type="entry name" value="HTH_ARAC_FAMILY_1"/>
    <property type="match status" value="1"/>
</dbReference>
<dbReference type="Gene3D" id="3.20.80.10">
    <property type="entry name" value="Regulatory factor, effector binding domain"/>
    <property type="match status" value="1"/>
</dbReference>
<dbReference type="InterPro" id="IPR018062">
    <property type="entry name" value="HTH_AraC-typ_CS"/>
</dbReference>
<dbReference type="Pfam" id="PF06445">
    <property type="entry name" value="GyrI-like"/>
    <property type="match status" value="1"/>
</dbReference>
<keyword evidence="2" id="KW-0238">DNA-binding</keyword>
<dbReference type="Pfam" id="PF12833">
    <property type="entry name" value="HTH_18"/>
    <property type="match status" value="1"/>
</dbReference>
<dbReference type="SMART" id="SM00871">
    <property type="entry name" value="AraC_E_bind"/>
    <property type="match status" value="1"/>
</dbReference>
<evidence type="ECO:0000259" key="4">
    <source>
        <dbReference type="PROSITE" id="PS01124"/>
    </source>
</evidence>
<dbReference type="InterPro" id="IPR011256">
    <property type="entry name" value="Reg_factor_effector_dom_sf"/>
</dbReference>
<feature type="domain" description="HTH araC/xylS-type" evidence="4">
    <location>
        <begin position="8"/>
        <end position="106"/>
    </location>
</feature>
<keyword evidence="6" id="KW-1185">Reference proteome</keyword>